<dbReference type="PANTHER" id="PTHR24220">
    <property type="entry name" value="IMPORT ATP-BINDING PROTEIN"/>
    <property type="match status" value="1"/>
</dbReference>
<reference evidence="2 3" key="1">
    <citation type="submission" date="2018-09" db="EMBL/GenBank/DDBJ databases">
        <title>Sphingomonas peninsula sp. nov., isolated from fildes peninsula, Antarctic soil.</title>
        <authorList>
            <person name="Yingchao G."/>
        </authorList>
    </citation>
    <scope>NUCLEOTIDE SEQUENCE [LARGE SCALE GENOMIC DNA]</scope>
    <source>
        <strain evidence="2 3">YZ-8</strain>
    </source>
</reference>
<dbReference type="AlphaFoldDB" id="A0A494TJ89"/>
<dbReference type="GO" id="GO:0005886">
    <property type="term" value="C:plasma membrane"/>
    <property type="evidence" value="ECO:0007669"/>
    <property type="project" value="TreeGrafter"/>
</dbReference>
<keyword evidence="2" id="KW-0547">Nucleotide-binding</keyword>
<dbReference type="GO" id="GO:0005524">
    <property type="term" value="F:ATP binding"/>
    <property type="evidence" value="ECO:0007669"/>
    <property type="project" value="UniProtKB-KW"/>
</dbReference>
<dbReference type="InterPro" id="IPR003439">
    <property type="entry name" value="ABC_transporter-like_ATP-bd"/>
</dbReference>
<dbReference type="GO" id="GO:0016887">
    <property type="term" value="F:ATP hydrolysis activity"/>
    <property type="evidence" value="ECO:0007669"/>
    <property type="project" value="InterPro"/>
</dbReference>
<feature type="domain" description="ABC transporter" evidence="1">
    <location>
        <begin position="3"/>
        <end position="31"/>
    </location>
</feature>
<evidence type="ECO:0000313" key="3">
    <source>
        <dbReference type="Proteomes" id="UP000276254"/>
    </source>
</evidence>
<organism evidence="2 3">
    <name type="scientific">Sphingomonas paeninsulae</name>
    <dbReference type="NCBI Taxonomy" id="2319844"/>
    <lineage>
        <taxon>Bacteria</taxon>
        <taxon>Pseudomonadati</taxon>
        <taxon>Pseudomonadota</taxon>
        <taxon>Alphaproteobacteria</taxon>
        <taxon>Sphingomonadales</taxon>
        <taxon>Sphingomonadaceae</taxon>
        <taxon>Sphingomonas</taxon>
    </lineage>
</organism>
<dbReference type="GO" id="GO:0022857">
    <property type="term" value="F:transmembrane transporter activity"/>
    <property type="evidence" value="ECO:0007669"/>
    <property type="project" value="TreeGrafter"/>
</dbReference>
<dbReference type="Proteomes" id="UP000276254">
    <property type="component" value="Chromosome"/>
</dbReference>
<sequence length="87" mass="9216">MLLSGGEAQRLAIARALVGDPRLLIFDEPTNHLDTATVGSIMGRLVAARDGLGLLTITHDTAVVALAESIFRLDRGQLVPQVQAEVV</sequence>
<keyword evidence="2" id="KW-0067">ATP-binding</keyword>
<dbReference type="EMBL" id="CP032829">
    <property type="protein sequence ID" value="AYJ85866.1"/>
    <property type="molecule type" value="Genomic_DNA"/>
</dbReference>
<protein>
    <submittedName>
        <fullName evidence="2">ATP-binding cassette domain-containing protein</fullName>
    </submittedName>
</protein>
<evidence type="ECO:0000313" key="2">
    <source>
        <dbReference type="EMBL" id="AYJ85866.1"/>
    </source>
</evidence>
<dbReference type="OrthoDB" id="9802264at2"/>
<evidence type="ECO:0000259" key="1">
    <source>
        <dbReference type="Pfam" id="PF00005"/>
    </source>
</evidence>
<dbReference type="SUPFAM" id="SSF52540">
    <property type="entry name" value="P-loop containing nucleoside triphosphate hydrolases"/>
    <property type="match status" value="1"/>
</dbReference>
<keyword evidence="3" id="KW-1185">Reference proteome</keyword>
<name>A0A494TJ89_SPHPE</name>
<dbReference type="RefSeq" id="WP_121152491.1">
    <property type="nucleotide sequence ID" value="NZ_CP032829.1"/>
</dbReference>
<dbReference type="KEGG" id="spha:D3Y57_07620"/>
<dbReference type="InterPro" id="IPR027417">
    <property type="entry name" value="P-loop_NTPase"/>
</dbReference>
<accession>A0A494TJ89</accession>
<dbReference type="Pfam" id="PF00005">
    <property type="entry name" value="ABC_tran"/>
    <property type="match status" value="1"/>
</dbReference>
<proteinExistence type="predicted"/>
<dbReference type="Gene3D" id="3.40.50.300">
    <property type="entry name" value="P-loop containing nucleotide triphosphate hydrolases"/>
    <property type="match status" value="1"/>
</dbReference>
<dbReference type="InterPro" id="IPR015854">
    <property type="entry name" value="ABC_transpr_LolD-like"/>
</dbReference>
<gene>
    <name evidence="2" type="ORF">D3Y57_07620</name>
</gene>